<proteinExistence type="predicted"/>
<organism evidence="1 2">
    <name type="scientific">Actinoplanes oblitus</name>
    <dbReference type="NCBI Taxonomy" id="3040509"/>
    <lineage>
        <taxon>Bacteria</taxon>
        <taxon>Bacillati</taxon>
        <taxon>Actinomycetota</taxon>
        <taxon>Actinomycetes</taxon>
        <taxon>Micromonosporales</taxon>
        <taxon>Micromonosporaceae</taxon>
        <taxon>Actinoplanes</taxon>
    </lineage>
</organism>
<keyword evidence="2" id="KW-1185">Reference proteome</keyword>
<sequence length="142" mass="14950">MITEWNRGADGVTTRAPAPAADPVVAVLGQQSRVAALPPHLPSGWQMRQLGSIDDARPGELVLLSGARAEDVRLARAVLPRASRVVALIDEWAPAELVAGVLTAGADVCVRGGHPAILAGHLVACRRQLAERWANMDLPHPA</sequence>
<dbReference type="Proteomes" id="UP001240150">
    <property type="component" value="Chromosome"/>
</dbReference>
<name>A0ABY8WML5_9ACTN</name>
<dbReference type="RefSeq" id="WP_284920568.1">
    <property type="nucleotide sequence ID" value="NZ_CP126980.1"/>
</dbReference>
<accession>A0ABY8WML5</accession>
<gene>
    <name evidence="1" type="ORF">ACTOB_002768</name>
</gene>
<dbReference type="EMBL" id="CP126980">
    <property type="protein sequence ID" value="WIM99129.1"/>
    <property type="molecule type" value="Genomic_DNA"/>
</dbReference>
<protein>
    <submittedName>
        <fullName evidence="1">Uncharacterized protein</fullName>
    </submittedName>
</protein>
<reference evidence="1 2" key="1">
    <citation type="submission" date="2023-06" db="EMBL/GenBank/DDBJ databases">
        <authorList>
            <person name="Yushchuk O."/>
            <person name="Binda E."/>
            <person name="Ruckert-Reed C."/>
            <person name="Fedorenko V."/>
            <person name="Kalinowski J."/>
            <person name="Marinelli F."/>
        </authorList>
    </citation>
    <scope>NUCLEOTIDE SEQUENCE [LARGE SCALE GENOMIC DNA]</scope>
    <source>
        <strain evidence="1 2">NRRL 3884</strain>
    </source>
</reference>
<evidence type="ECO:0000313" key="1">
    <source>
        <dbReference type="EMBL" id="WIM99129.1"/>
    </source>
</evidence>
<evidence type="ECO:0000313" key="2">
    <source>
        <dbReference type="Proteomes" id="UP001240150"/>
    </source>
</evidence>